<evidence type="ECO:0000313" key="2">
    <source>
        <dbReference type="EMBL" id="KAJ1194542.1"/>
    </source>
</evidence>
<feature type="compositionally biased region" description="Basic and acidic residues" evidence="1">
    <location>
        <begin position="22"/>
        <end position="35"/>
    </location>
</feature>
<evidence type="ECO:0000256" key="1">
    <source>
        <dbReference type="SAM" id="MobiDB-lite"/>
    </source>
</evidence>
<organism evidence="2 3">
    <name type="scientific">Pleurodeles waltl</name>
    <name type="common">Iberian ribbed newt</name>
    <dbReference type="NCBI Taxonomy" id="8319"/>
    <lineage>
        <taxon>Eukaryota</taxon>
        <taxon>Metazoa</taxon>
        <taxon>Chordata</taxon>
        <taxon>Craniata</taxon>
        <taxon>Vertebrata</taxon>
        <taxon>Euteleostomi</taxon>
        <taxon>Amphibia</taxon>
        <taxon>Batrachia</taxon>
        <taxon>Caudata</taxon>
        <taxon>Salamandroidea</taxon>
        <taxon>Salamandridae</taxon>
        <taxon>Pleurodelinae</taxon>
        <taxon>Pleurodeles</taxon>
    </lineage>
</organism>
<proteinExistence type="predicted"/>
<sequence length="109" mass="12303">MQGRSQGEEKTSFRPSLLGVAEKGKPPRGGPERKFNPRKLALAPEQGKRFKWCRKEEKLANAAVTWGEEGNAFSSEEMTVGKWRLKEEAVTVEHGVSFEEKNERKTLVS</sequence>
<name>A0AAV7UZN0_PLEWA</name>
<protein>
    <submittedName>
        <fullName evidence="2">Uncharacterized protein</fullName>
    </submittedName>
</protein>
<evidence type="ECO:0000313" key="3">
    <source>
        <dbReference type="Proteomes" id="UP001066276"/>
    </source>
</evidence>
<feature type="region of interest" description="Disordered" evidence="1">
    <location>
        <begin position="1"/>
        <end position="38"/>
    </location>
</feature>
<feature type="compositionally biased region" description="Basic and acidic residues" evidence="1">
    <location>
        <begin position="1"/>
        <end position="12"/>
    </location>
</feature>
<gene>
    <name evidence="2" type="ORF">NDU88_003830</name>
</gene>
<accession>A0AAV7UZN0</accession>
<dbReference type="AlphaFoldDB" id="A0AAV7UZN0"/>
<keyword evidence="3" id="KW-1185">Reference proteome</keyword>
<dbReference type="EMBL" id="JANPWB010000004">
    <property type="protein sequence ID" value="KAJ1194542.1"/>
    <property type="molecule type" value="Genomic_DNA"/>
</dbReference>
<reference evidence="2" key="1">
    <citation type="journal article" date="2022" name="bioRxiv">
        <title>Sequencing and chromosome-scale assembly of the giantPleurodeles waltlgenome.</title>
        <authorList>
            <person name="Brown T."/>
            <person name="Elewa A."/>
            <person name="Iarovenko S."/>
            <person name="Subramanian E."/>
            <person name="Araus A.J."/>
            <person name="Petzold A."/>
            <person name="Susuki M."/>
            <person name="Suzuki K.-i.T."/>
            <person name="Hayashi T."/>
            <person name="Toyoda A."/>
            <person name="Oliveira C."/>
            <person name="Osipova E."/>
            <person name="Leigh N.D."/>
            <person name="Simon A."/>
            <person name="Yun M.H."/>
        </authorList>
    </citation>
    <scope>NUCLEOTIDE SEQUENCE</scope>
    <source>
        <strain evidence="2">20211129_DDA</strain>
        <tissue evidence="2">Liver</tissue>
    </source>
</reference>
<comment type="caution">
    <text evidence="2">The sequence shown here is derived from an EMBL/GenBank/DDBJ whole genome shotgun (WGS) entry which is preliminary data.</text>
</comment>
<dbReference type="Proteomes" id="UP001066276">
    <property type="component" value="Chromosome 2_2"/>
</dbReference>